<dbReference type="Gene3D" id="3.30.300.20">
    <property type="match status" value="1"/>
</dbReference>
<sequence>MTAKTLFTAHVHTVGGREGWAKSSDDQLDVKLSVPGSNRPGTNPEQLFAAGWSACFEGALANAAREQGIRLPPETAVDAEVNLSLGDVEGYFLTARLDVSIPGIAVDIAQQLIDRAHATCPYSKMTRNGIDASVVLAGAA</sequence>
<dbReference type="EMBL" id="PXYL01000002">
    <property type="protein sequence ID" value="PSJ62795.1"/>
    <property type="molecule type" value="Genomic_DNA"/>
</dbReference>
<dbReference type="InterPro" id="IPR036102">
    <property type="entry name" value="OsmC/Ohrsf"/>
</dbReference>
<dbReference type="Proteomes" id="UP000240653">
    <property type="component" value="Unassembled WGS sequence"/>
</dbReference>
<evidence type="ECO:0000313" key="2">
    <source>
        <dbReference type="EMBL" id="PSJ62795.1"/>
    </source>
</evidence>
<dbReference type="NCBIfam" id="TIGR03561">
    <property type="entry name" value="organ_hyd_perox"/>
    <property type="match status" value="1"/>
</dbReference>
<gene>
    <name evidence="2" type="ORF">C7I85_04180</name>
</gene>
<dbReference type="InterPro" id="IPR003718">
    <property type="entry name" value="OsmC/Ohr_fam"/>
</dbReference>
<dbReference type="AlphaFoldDB" id="A0A2P7SKC0"/>
<dbReference type="PANTHER" id="PTHR33797:SF2">
    <property type="entry name" value="ORGANIC HYDROPEROXIDE RESISTANCE PROTEIN-LIKE"/>
    <property type="match status" value="1"/>
</dbReference>
<name>A0A2P7SKC0_9HYPH</name>
<dbReference type="InterPro" id="IPR019953">
    <property type="entry name" value="OHR"/>
</dbReference>
<accession>A0A2P7SKC0</accession>
<reference evidence="2 3" key="1">
    <citation type="submission" date="2018-03" db="EMBL/GenBank/DDBJ databases">
        <title>The draft genome of Mesorhizobium soli JCM 19897.</title>
        <authorList>
            <person name="Li L."/>
            <person name="Liu L."/>
            <person name="Liang L."/>
            <person name="Wang T."/>
            <person name="Zhang X."/>
        </authorList>
    </citation>
    <scope>NUCLEOTIDE SEQUENCE [LARGE SCALE GENOMIC DNA]</scope>
    <source>
        <strain evidence="2 3">JCM 19897</strain>
    </source>
</reference>
<dbReference type="Gene3D" id="2.20.25.10">
    <property type="match status" value="1"/>
</dbReference>
<dbReference type="OrthoDB" id="9797508at2"/>
<dbReference type="RefSeq" id="WP_106722696.1">
    <property type="nucleotide sequence ID" value="NZ_PXYL01000002.1"/>
</dbReference>
<protein>
    <submittedName>
        <fullName evidence="2">Peroxiredoxin</fullName>
    </submittedName>
</protein>
<dbReference type="Pfam" id="PF02566">
    <property type="entry name" value="OsmC"/>
    <property type="match status" value="1"/>
</dbReference>
<proteinExistence type="inferred from homology"/>
<evidence type="ECO:0000313" key="3">
    <source>
        <dbReference type="Proteomes" id="UP000240653"/>
    </source>
</evidence>
<dbReference type="InterPro" id="IPR015946">
    <property type="entry name" value="KH_dom-like_a/b"/>
</dbReference>
<evidence type="ECO:0000256" key="1">
    <source>
        <dbReference type="ARBA" id="ARBA00007378"/>
    </source>
</evidence>
<comment type="similarity">
    <text evidence="1">Belongs to the OsmC/Ohr family.</text>
</comment>
<dbReference type="SUPFAM" id="SSF82784">
    <property type="entry name" value="OsmC-like"/>
    <property type="match status" value="1"/>
</dbReference>
<comment type="caution">
    <text evidence="2">The sequence shown here is derived from an EMBL/GenBank/DDBJ whole genome shotgun (WGS) entry which is preliminary data.</text>
</comment>
<dbReference type="GO" id="GO:0006979">
    <property type="term" value="P:response to oxidative stress"/>
    <property type="evidence" value="ECO:0007669"/>
    <property type="project" value="InterPro"/>
</dbReference>
<organism evidence="2 3">
    <name type="scientific">Pseudaminobacter soli</name>
    <name type="common">ex Li et al. 2025</name>
    <dbReference type="NCBI Taxonomy" id="1295366"/>
    <lineage>
        <taxon>Bacteria</taxon>
        <taxon>Pseudomonadati</taxon>
        <taxon>Pseudomonadota</taxon>
        <taxon>Alphaproteobacteria</taxon>
        <taxon>Hyphomicrobiales</taxon>
        <taxon>Phyllobacteriaceae</taxon>
        <taxon>Pseudaminobacter</taxon>
    </lineage>
</organism>
<dbReference type="PANTHER" id="PTHR33797">
    <property type="entry name" value="ORGANIC HYDROPEROXIDE RESISTANCE PROTEIN-LIKE"/>
    <property type="match status" value="1"/>
</dbReference>
<keyword evidence="3" id="KW-1185">Reference proteome</keyword>